<evidence type="ECO:0000313" key="2">
    <source>
        <dbReference type="EMBL" id="KAK2944407.1"/>
    </source>
</evidence>
<sequence>MSRVETRVLPTTRPSLCFQSTPSKHHLSFPFHPLASLPCATACTAPRSPLASAPTVTPFVDASPAFPTHSPADSVSHLKTRE</sequence>
<proteinExistence type="predicted"/>
<dbReference type="Proteomes" id="UP001281761">
    <property type="component" value="Unassembled WGS sequence"/>
</dbReference>
<name>A0ABQ9WY65_9EUKA</name>
<reference evidence="2 3" key="1">
    <citation type="journal article" date="2022" name="bioRxiv">
        <title>Genomics of Preaxostyla Flagellates Illuminates Evolutionary Transitions and the Path Towards Mitochondrial Loss.</title>
        <authorList>
            <person name="Novak L.V.F."/>
            <person name="Treitli S.C."/>
            <person name="Pyrih J."/>
            <person name="Halakuc P."/>
            <person name="Pipaliya S.V."/>
            <person name="Vacek V."/>
            <person name="Brzon O."/>
            <person name="Soukal P."/>
            <person name="Eme L."/>
            <person name="Dacks J.B."/>
            <person name="Karnkowska A."/>
            <person name="Elias M."/>
            <person name="Hampl V."/>
        </authorList>
    </citation>
    <scope>NUCLEOTIDE SEQUENCE [LARGE SCALE GENOMIC DNA]</scope>
    <source>
        <strain evidence="2">NAU3</strain>
        <tissue evidence="2">Gut</tissue>
    </source>
</reference>
<evidence type="ECO:0000313" key="3">
    <source>
        <dbReference type="Proteomes" id="UP001281761"/>
    </source>
</evidence>
<keyword evidence="3" id="KW-1185">Reference proteome</keyword>
<dbReference type="EMBL" id="JARBJD010000300">
    <property type="protein sequence ID" value="KAK2944407.1"/>
    <property type="molecule type" value="Genomic_DNA"/>
</dbReference>
<evidence type="ECO:0000256" key="1">
    <source>
        <dbReference type="SAM" id="MobiDB-lite"/>
    </source>
</evidence>
<accession>A0ABQ9WY65</accession>
<gene>
    <name evidence="2" type="ORF">BLNAU_20662</name>
</gene>
<feature type="region of interest" description="Disordered" evidence="1">
    <location>
        <begin position="61"/>
        <end position="82"/>
    </location>
</feature>
<protein>
    <submittedName>
        <fullName evidence="2">Uncharacterized protein</fullName>
    </submittedName>
</protein>
<comment type="caution">
    <text evidence="2">The sequence shown here is derived from an EMBL/GenBank/DDBJ whole genome shotgun (WGS) entry which is preliminary data.</text>
</comment>
<organism evidence="2 3">
    <name type="scientific">Blattamonas nauphoetae</name>
    <dbReference type="NCBI Taxonomy" id="2049346"/>
    <lineage>
        <taxon>Eukaryota</taxon>
        <taxon>Metamonada</taxon>
        <taxon>Preaxostyla</taxon>
        <taxon>Oxymonadida</taxon>
        <taxon>Blattamonas</taxon>
    </lineage>
</organism>